<feature type="transmembrane region" description="Helical" evidence="10">
    <location>
        <begin position="171"/>
        <end position="193"/>
    </location>
</feature>
<feature type="transmembrane region" description="Helical" evidence="10">
    <location>
        <begin position="336"/>
        <end position="354"/>
    </location>
</feature>
<dbReference type="GO" id="GO:0005886">
    <property type="term" value="C:plasma membrane"/>
    <property type="evidence" value="ECO:0007669"/>
    <property type="project" value="UniProtKB-SubCell"/>
</dbReference>
<accession>A0A5L4DC78</accession>
<dbReference type="NCBIfam" id="NF006927">
    <property type="entry name" value="PRK09412.1"/>
    <property type="match status" value="1"/>
</dbReference>
<keyword evidence="5" id="KW-0997">Cell inner membrane</keyword>
<evidence type="ECO:0000256" key="1">
    <source>
        <dbReference type="ARBA" id="ARBA00004429"/>
    </source>
</evidence>
<name>A0A5L4DC78_CAMUP</name>
<sequence length="442" mass="46416">MDIMVILELIVLLGAIFVGIRLGGIAIGYAGGLGVVILSLVLGMKPGSIPWDVILIIAAAIAAISAMQQAGGLDYMVRVVEKLLRANPRFINYLAPACGWLLTILAGTGNAVFSLMPVVVDVAKSQNIRPSAPLSLMVVSSQIGITASPVSAAVVYMSGVLEGFGWNYPTLIGIWIVTTFIACMATAFIVSLITPLDLSKDPVYQERLKAGLVKDAGEILHGTDKPGAKLSVGIFLFTVLAVVLYATAISNNIKWIDPVIMPRDAAIMSFLLTAAALITWLCKVEPGKILDTSVFKSGMTACVCVFGVAWLGNTFVAGHEQAIKDVAGEWVKQTPALLAVAFFFASMLLYSQAATAKAITPVTISALGIATVADSGMLVACFVAVSALFVLPTYPTLLGAVQMDDTGSTRIGKFIFNHAFFLPGVLAIAIAVALGFLVISLF</sequence>
<dbReference type="EMBL" id="AACABH010000001">
    <property type="protein sequence ID" value="EAJ7103968.1"/>
    <property type="molecule type" value="Genomic_DNA"/>
</dbReference>
<protein>
    <recommendedName>
        <fullName evidence="9">C4-dicarboxylate transporter DcuA</fullName>
    </recommendedName>
</protein>
<feature type="transmembrane region" description="Helical" evidence="10">
    <location>
        <begin position="265"/>
        <end position="282"/>
    </location>
</feature>
<feature type="transmembrane region" description="Helical" evidence="10">
    <location>
        <begin position="294"/>
        <end position="316"/>
    </location>
</feature>
<dbReference type="NCBIfam" id="TIGR00770">
    <property type="entry name" value="Dcu"/>
    <property type="match status" value="1"/>
</dbReference>
<feature type="transmembrane region" description="Helical" evidence="10">
    <location>
        <begin position="414"/>
        <end position="439"/>
    </location>
</feature>
<gene>
    <name evidence="11" type="ORF">YZ54_00375</name>
</gene>
<evidence type="ECO:0000256" key="8">
    <source>
        <dbReference type="ARBA" id="ARBA00023136"/>
    </source>
</evidence>
<proteinExistence type="inferred from homology"/>
<evidence type="ECO:0000256" key="7">
    <source>
        <dbReference type="ARBA" id="ARBA00022989"/>
    </source>
</evidence>
<reference evidence="11" key="1">
    <citation type="submission" date="2018-05" db="EMBL/GenBank/DDBJ databases">
        <authorList>
            <consortium name="PulseNet: The National Subtyping Network for Foodborne Disease Surveillance"/>
            <person name="Tarr C.L."/>
            <person name="Trees E."/>
            <person name="Katz L.S."/>
            <person name="Carleton-Romer H.A."/>
            <person name="Stroika S."/>
            <person name="Kucerova Z."/>
            <person name="Roache K.F."/>
            <person name="Sabol A.L."/>
            <person name="Besser J."/>
            <person name="Gerner-Smidt P."/>
        </authorList>
    </citation>
    <scope>NUCLEOTIDE SEQUENCE</scope>
    <source>
        <strain evidence="11">D2813</strain>
    </source>
</reference>
<dbReference type="GO" id="GO:0015556">
    <property type="term" value="F:C4-dicarboxylate transmembrane transporter activity"/>
    <property type="evidence" value="ECO:0007669"/>
    <property type="project" value="InterPro"/>
</dbReference>
<evidence type="ECO:0000256" key="3">
    <source>
        <dbReference type="ARBA" id="ARBA00022448"/>
    </source>
</evidence>
<evidence type="ECO:0000256" key="4">
    <source>
        <dbReference type="ARBA" id="ARBA00022475"/>
    </source>
</evidence>
<evidence type="ECO:0000256" key="10">
    <source>
        <dbReference type="SAM" id="Phobius"/>
    </source>
</evidence>
<dbReference type="PIRSF" id="PIRSF004539">
    <property type="entry name" value="C4-dicrbxl_trns"/>
    <property type="match status" value="1"/>
</dbReference>
<comment type="similarity">
    <text evidence="2">Belongs to the DcuA/DcuB transporter (TC 2.A.13.1) family.</text>
</comment>
<feature type="transmembrane region" description="Helical" evidence="10">
    <location>
        <begin position="134"/>
        <end position="159"/>
    </location>
</feature>
<evidence type="ECO:0000256" key="9">
    <source>
        <dbReference type="ARBA" id="ARBA00039380"/>
    </source>
</evidence>
<keyword evidence="4" id="KW-1003">Cell membrane</keyword>
<feature type="transmembrane region" description="Helical" evidence="10">
    <location>
        <begin position="49"/>
        <end position="70"/>
    </location>
</feature>
<keyword evidence="6 10" id="KW-0812">Transmembrane</keyword>
<evidence type="ECO:0000256" key="2">
    <source>
        <dbReference type="ARBA" id="ARBA00006413"/>
    </source>
</evidence>
<evidence type="ECO:0000313" key="11">
    <source>
        <dbReference type="EMBL" id="EAJ7103968.1"/>
    </source>
</evidence>
<keyword evidence="7 10" id="KW-1133">Transmembrane helix</keyword>
<dbReference type="InterPro" id="IPR004668">
    <property type="entry name" value="Anaer_Dcu_memb_transpt"/>
</dbReference>
<dbReference type="PANTHER" id="PTHR36106">
    <property type="entry name" value="ANAEROBIC C4-DICARBOXYLATE TRANSPORTER DCUB"/>
    <property type="match status" value="1"/>
</dbReference>
<comment type="subcellular location">
    <subcellularLocation>
        <location evidence="1">Cell inner membrane</location>
        <topology evidence="1">Multi-pass membrane protein</topology>
    </subcellularLocation>
</comment>
<dbReference type="NCBIfam" id="NF009136">
    <property type="entry name" value="PRK12489.1"/>
    <property type="match status" value="1"/>
</dbReference>
<dbReference type="PANTHER" id="PTHR36106:SF2">
    <property type="entry name" value="C4-DICARBOXYLATE TRANSPORTER DCUA"/>
    <property type="match status" value="1"/>
</dbReference>
<feature type="transmembrane region" description="Helical" evidence="10">
    <location>
        <begin position="90"/>
        <end position="113"/>
    </location>
</feature>
<evidence type="ECO:0000256" key="5">
    <source>
        <dbReference type="ARBA" id="ARBA00022519"/>
    </source>
</evidence>
<keyword evidence="3" id="KW-0813">Transport</keyword>
<dbReference type="Pfam" id="PF03605">
    <property type="entry name" value="DcuA_DcuB"/>
    <property type="match status" value="1"/>
</dbReference>
<evidence type="ECO:0000256" key="6">
    <source>
        <dbReference type="ARBA" id="ARBA00022692"/>
    </source>
</evidence>
<comment type="caution">
    <text evidence="11">The sequence shown here is derived from an EMBL/GenBank/DDBJ whole genome shotgun (WGS) entry which is preliminary data.</text>
</comment>
<feature type="transmembrane region" description="Helical" evidence="10">
    <location>
        <begin position="230"/>
        <end position="253"/>
    </location>
</feature>
<keyword evidence="8 10" id="KW-0472">Membrane</keyword>
<dbReference type="AlphaFoldDB" id="A0A5L4DC78"/>
<organism evidence="11">
    <name type="scientific">Campylobacter upsaliensis</name>
    <dbReference type="NCBI Taxonomy" id="28080"/>
    <lineage>
        <taxon>Bacteria</taxon>
        <taxon>Pseudomonadati</taxon>
        <taxon>Campylobacterota</taxon>
        <taxon>Epsilonproteobacteria</taxon>
        <taxon>Campylobacterales</taxon>
        <taxon>Campylobacteraceae</taxon>
        <taxon>Campylobacter</taxon>
    </lineage>
</organism>
<feature type="transmembrane region" description="Helical" evidence="10">
    <location>
        <begin position="12"/>
        <end position="42"/>
    </location>
</feature>
<feature type="transmembrane region" description="Helical" evidence="10">
    <location>
        <begin position="366"/>
        <end position="394"/>
    </location>
</feature>